<dbReference type="RefSeq" id="WP_275231345.1">
    <property type="nucleotide sequence ID" value="NZ_JARDXE010000001.1"/>
</dbReference>
<dbReference type="Pfam" id="PF02682">
    <property type="entry name" value="CT_C_D"/>
    <property type="match status" value="1"/>
</dbReference>
<keyword evidence="3" id="KW-0067">ATP-binding</keyword>
<accession>A0AAW6LDJ1</accession>
<dbReference type="GO" id="GO:0005524">
    <property type="term" value="F:ATP binding"/>
    <property type="evidence" value="ECO:0007669"/>
    <property type="project" value="UniProtKB-KW"/>
</dbReference>
<evidence type="ECO:0000256" key="3">
    <source>
        <dbReference type="ARBA" id="ARBA00022840"/>
    </source>
</evidence>
<feature type="domain" description="Carboxyltransferase" evidence="4">
    <location>
        <begin position="2"/>
        <end position="194"/>
    </location>
</feature>
<evidence type="ECO:0000256" key="1">
    <source>
        <dbReference type="ARBA" id="ARBA00022741"/>
    </source>
</evidence>
<keyword evidence="2 5" id="KW-0378">Hydrolase</keyword>
<dbReference type="InterPro" id="IPR029000">
    <property type="entry name" value="Cyclophilin-like_dom_sf"/>
</dbReference>
<dbReference type="NCBIfam" id="TIGR00370">
    <property type="entry name" value="5-oxoprolinase subunit PxpB"/>
    <property type="match status" value="1"/>
</dbReference>
<dbReference type="Gene3D" id="3.30.1360.40">
    <property type="match status" value="1"/>
</dbReference>
<dbReference type="Gene3D" id="2.40.100.10">
    <property type="entry name" value="Cyclophilin-like"/>
    <property type="match status" value="1"/>
</dbReference>
<dbReference type="SMART" id="SM00796">
    <property type="entry name" value="AHS1"/>
    <property type="match status" value="1"/>
</dbReference>
<dbReference type="Proteomes" id="UP001217325">
    <property type="component" value="Unassembled WGS sequence"/>
</dbReference>
<dbReference type="InterPro" id="IPR003833">
    <property type="entry name" value="CT_C_D"/>
</dbReference>
<dbReference type="GO" id="GO:0017168">
    <property type="term" value="F:5-oxoprolinase (ATP-hydrolyzing) activity"/>
    <property type="evidence" value="ECO:0007669"/>
    <property type="project" value="UniProtKB-EC"/>
</dbReference>
<dbReference type="AlphaFoldDB" id="A0AAW6LDJ1"/>
<dbReference type="SUPFAM" id="SSF160467">
    <property type="entry name" value="PH0987 N-terminal domain-like"/>
    <property type="match status" value="1"/>
</dbReference>
<gene>
    <name evidence="5" type="primary">pxpB</name>
    <name evidence="5" type="ORF">PXH69_01010</name>
</gene>
<dbReference type="EC" id="3.5.2.9" evidence="5"/>
<name>A0AAW6LDJ1_RHOSG</name>
<sequence length="205" mass="21840">MIAILPAGESAVLVEYDELPSVLGNFRALDASRIPGVIDLIPAARTILIEYDNTITAHQLVEKWVRGAVPIELTADESGRPAVEIPVRYDGPDLVEVGKLTGLGVDGVIDAHTAASWTVAFIGFAPGFAYLTSSETRLEVPRRSDPRRQVPAGAVGVAGPFTGVYPRCSPGGWQLIGTTELSVWDAERRPPALLLPGTTVTFVRA</sequence>
<reference evidence="5" key="1">
    <citation type="submission" date="2023-02" db="EMBL/GenBank/DDBJ databases">
        <title>A novel hydrolase synthesized by Rhodococcus erythropolis HQ is responsible for the detoxification of Zearalenone.</title>
        <authorList>
            <person name="Hu J."/>
            <person name="Xu J."/>
        </authorList>
    </citation>
    <scope>NUCLEOTIDE SEQUENCE</scope>
    <source>
        <strain evidence="5">HQ</strain>
    </source>
</reference>
<organism evidence="5 6">
    <name type="scientific">Rhodococcus qingshengii</name>
    <dbReference type="NCBI Taxonomy" id="334542"/>
    <lineage>
        <taxon>Bacteria</taxon>
        <taxon>Bacillati</taxon>
        <taxon>Actinomycetota</taxon>
        <taxon>Actinomycetes</taxon>
        <taxon>Mycobacteriales</taxon>
        <taxon>Nocardiaceae</taxon>
        <taxon>Rhodococcus</taxon>
        <taxon>Rhodococcus erythropolis group</taxon>
    </lineage>
</organism>
<evidence type="ECO:0000313" key="5">
    <source>
        <dbReference type="EMBL" id="MDE8643506.1"/>
    </source>
</evidence>
<proteinExistence type="predicted"/>
<comment type="caution">
    <text evidence="5">The sequence shown here is derived from an EMBL/GenBank/DDBJ whole genome shotgun (WGS) entry which is preliminary data.</text>
</comment>
<dbReference type="PANTHER" id="PTHR34698">
    <property type="entry name" value="5-OXOPROLINASE SUBUNIT B"/>
    <property type="match status" value="1"/>
</dbReference>
<protein>
    <submittedName>
        <fullName evidence="5">5-oxoprolinase subunit PxpB</fullName>
        <ecNumber evidence="5">3.5.2.9</ecNumber>
    </submittedName>
</protein>
<dbReference type="PANTHER" id="PTHR34698:SF2">
    <property type="entry name" value="5-OXOPROLINASE SUBUNIT B"/>
    <property type="match status" value="1"/>
</dbReference>
<keyword evidence="1" id="KW-0547">Nucleotide-binding</keyword>
<evidence type="ECO:0000259" key="4">
    <source>
        <dbReference type="SMART" id="SM00796"/>
    </source>
</evidence>
<dbReference type="InterPro" id="IPR010016">
    <property type="entry name" value="PxpB"/>
</dbReference>
<dbReference type="SUPFAM" id="SSF50891">
    <property type="entry name" value="Cyclophilin-like"/>
    <property type="match status" value="1"/>
</dbReference>
<evidence type="ECO:0000313" key="6">
    <source>
        <dbReference type="Proteomes" id="UP001217325"/>
    </source>
</evidence>
<dbReference type="EMBL" id="JARDXE010000001">
    <property type="protein sequence ID" value="MDE8643506.1"/>
    <property type="molecule type" value="Genomic_DNA"/>
</dbReference>
<evidence type="ECO:0000256" key="2">
    <source>
        <dbReference type="ARBA" id="ARBA00022801"/>
    </source>
</evidence>